<name>A0A212IY88_9BACT</name>
<reference evidence="1" key="1">
    <citation type="submission" date="2016-04" db="EMBL/GenBank/DDBJ databases">
        <authorList>
            <person name="Evans L.H."/>
            <person name="Alamgir A."/>
            <person name="Owens N."/>
            <person name="Weber N.D."/>
            <person name="Virtaneva K."/>
            <person name="Barbian K."/>
            <person name="Babar A."/>
            <person name="Rosenke K."/>
        </authorList>
    </citation>
    <scope>NUCLEOTIDE SEQUENCE</scope>
    <source>
        <strain evidence="1">86-1</strain>
    </source>
</reference>
<proteinExistence type="predicted"/>
<accession>A0A212IY88</accession>
<sequence length="350" mass="39077">MNPIIKDSNVQRALRALLIDGFITQSFMGTAGDQLKYLFSWPPDALEESQYANPWSVNNPDGSQMAIENISSLVDPIPMWSDNYFPSNNTVESVYRNLILPAQPVRSTKTAVSNGSADGILSDEEFEEIKKQLPEMKPDDSERIKSVERAKEKIKSLTISGIVGTKQIEQIETENEDLVKRGKLKLYTSGGGTALPVERVLLYANSLVARLEKSSVDNPMLTYCPSNILPLHFASPADVASNWADTSFTCMSEDNEQVDISLKFTRADIERPWIVDYLFSMRGWTIPGQSPGWLSNGSSMNNTGLFPLLTLSFILCRDFSMRVKNQTLFQMNGLQILARCCKLMPPMPAE</sequence>
<dbReference type="EMBL" id="FLUM01000001">
    <property type="protein sequence ID" value="SBV92161.1"/>
    <property type="molecule type" value="Genomic_DNA"/>
</dbReference>
<dbReference type="RefSeq" id="WP_296938437.1">
    <property type="nucleotide sequence ID" value="NZ_LT599032.1"/>
</dbReference>
<evidence type="ECO:0000313" key="1">
    <source>
        <dbReference type="EMBL" id="SBV92161.1"/>
    </source>
</evidence>
<organism evidence="1">
    <name type="scientific">uncultured Dysgonomonas sp</name>
    <dbReference type="NCBI Taxonomy" id="206096"/>
    <lineage>
        <taxon>Bacteria</taxon>
        <taxon>Pseudomonadati</taxon>
        <taxon>Bacteroidota</taxon>
        <taxon>Bacteroidia</taxon>
        <taxon>Bacteroidales</taxon>
        <taxon>Dysgonomonadaceae</taxon>
        <taxon>Dysgonomonas</taxon>
        <taxon>environmental samples</taxon>
    </lineage>
</organism>
<gene>
    <name evidence="1" type="ORF">KL86DYS1_10535</name>
</gene>
<dbReference type="AlphaFoldDB" id="A0A212IY88"/>
<protein>
    <submittedName>
        <fullName evidence="1">Uncharacterized protein</fullName>
    </submittedName>
</protein>